<gene>
    <name evidence="3" type="ORF">AAG570_012655</name>
</gene>
<evidence type="ECO:0000313" key="4">
    <source>
        <dbReference type="Proteomes" id="UP001558652"/>
    </source>
</evidence>
<dbReference type="InterPro" id="IPR003734">
    <property type="entry name" value="DUF155"/>
</dbReference>
<comment type="similarity">
    <text evidence="1">Belongs to the RMD1/sif2 family.</text>
</comment>
<evidence type="ECO:0000256" key="1">
    <source>
        <dbReference type="ARBA" id="ARBA00008306"/>
    </source>
</evidence>
<proteinExistence type="inferred from homology"/>
<dbReference type="PANTHER" id="PTHR16255">
    <property type="entry name" value="REQUIRED FOR MEIOTIC NUCLEAR DIVISION PROTEIN 1 HOMOLOG"/>
    <property type="match status" value="1"/>
</dbReference>
<reference evidence="3 4" key="1">
    <citation type="submission" date="2024-07" db="EMBL/GenBank/DDBJ databases">
        <title>Chromosome-level genome assembly of the water stick insect Ranatra chinensis (Heteroptera: Nepidae).</title>
        <authorList>
            <person name="Liu X."/>
        </authorList>
    </citation>
    <scope>NUCLEOTIDE SEQUENCE [LARGE SCALE GENOMIC DNA]</scope>
    <source>
        <strain evidence="3">Cailab_2021Rc</strain>
        <tissue evidence="3">Muscle</tissue>
    </source>
</reference>
<dbReference type="AlphaFoldDB" id="A0ABD0YET1"/>
<organism evidence="3 4">
    <name type="scientific">Ranatra chinensis</name>
    <dbReference type="NCBI Taxonomy" id="642074"/>
    <lineage>
        <taxon>Eukaryota</taxon>
        <taxon>Metazoa</taxon>
        <taxon>Ecdysozoa</taxon>
        <taxon>Arthropoda</taxon>
        <taxon>Hexapoda</taxon>
        <taxon>Insecta</taxon>
        <taxon>Pterygota</taxon>
        <taxon>Neoptera</taxon>
        <taxon>Paraneoptera</taxon>
        <taxon>Hemiptera</taxon>
        <taxon>Heteroptera</taxon>
        <taxon>Panheteroptera</taxon>
        <taxon>Nepomorpha</taxon>
        <taxon>Nepidae</taxon>
        <taxon>Ranatrinae</taxon>
        <taxon>Ranatra</taxon>
    </lineage>
</organism>
<protein>
    <recommendedName>
        <fullName evidence="2">DUF155 domain-containing protein</fullName>
    </recommendedName>
</protein>
<feature type="domain" description="DUF155" evidence="2">
    <location>
        <begin position="70"/>
        <end position="249"/>
    </location>
</feature>
<name>A0ABD0YET1_9HEMI</name>
<keyword evidence="4" id="KW-1185">Reference proteome</keyword>
<comment type="caution">
    <text evidence="3">The sequence shown here is derived from an EMBL/GenBank/DDBJ whole genome shotgun (WGS) entry which is preliminary data.</text>
</comment>
<accession>A0ABD0YET1</accession>
<dbReference type="PANTHER" id="PTHR16255:SF1">
    <property type="entry name" value="REQUIRED FOR MEIOTIC NUCLEAR DIVISION PROTEIN 1 HOMOLOG"/>
    <property type="match status" value="1"/>
</dbReference>
<dbReference type="Proteomes" id="UP001558652">
    <property type="component" value="Unassembled WGS sequence"/>
</dbReference>
<dbReference type="EMBL" id="JBFDAA010000008">
    <property type="protein sequence ID" value="KAL1129711.1"/>
    <property type="molecule type" value="Genomic_DNA"/>
</dbReference>
<dbReference type="Pfam" id="PF02582">
    <property type="entry name" value="DUF155"/>
    <property type="match status" value="1"/>
</dbReference>
<dbReference type="InterPro" id="IPR051624">
    <property type="entry name" value="RMD1/Sad1-interacting"/>
</dbReference>
<sequence>MYVYVLQFWGVFAYATAEEYDLRRLKEALISQDLYIPCELASNDELKTGIGSALHAVAKYRVTSENRHLYYFKEGSVVMWNFSELERRSVLKFLKPYEDQSYDNAIVQDELEVMSYTYTHCSKRSDIHDSNMYISCQDKNIEEISLDRYTFSNAMALSVKLGMLEALLERYIRGVEYITEDLKYGHKIRIDQKEVLQKSGELLALRHSINLSSDLLDTPDFYWERENLEKLYQRACAYFSISRRTKVMNEKLNHCVELIELVSTYLSDRHHVRLEWMIIILIMVEVGIEFVDIIFFH</sequence>
<dbReference type="GO" id="GO:0005739">
    <property type="term" value="C:mitochondrion"/>
    <property type="evidence" value="ECO:0007669"/>
    <property type="project" value="UniProtKB-ARBA"/>
</dbReference>
<evidence type="ECO:0000313" key="3">
    <source>
        <dbReference type="EMBL" id="KAL1129711.1"/>
    </source>
</evidence>
<evidence type="ECO:0000259" key="2">
    <source>
        <dbReference type="Pfam" id="PF02582"/>
    </source>
</evidence>